<dbReference type="Proteomes" id="UP000011546">
    <property type="component" value="Unassembled WGS sequence"/>
</dbReference>
<keyword evidence="2" id="KW-1185">Reference proteome</keyword>
<evidence type="ECO:0000313" key="1">
    <source>
        <dbReference type="EMBL" id="EMA66169.1"/>
    </source>
</evidence>
<dbReference type="Pfam" id="PF19107">
    <property type="entry name" value="DUF5794"/>
    <property type="match status" value="1"/>
</dbReference>
<dbReference type="EMBL" id="AOJH01000037">
    <property type="protein sequence ID" value="EMA66169.1"/>
    <property type="molecule type" value="Genomic_DNA"/>
</dbReference>
<evidence type="ECO:0000313" key="2">
    <source>
        <dbReference type="Proteomes" id="UP000011546"/>
    </source>
</evidence>
<comment type="caution">
    <text evidence="1">The sequence shown here is derived from an EMBL/GenBank/DDBJ whole genome shotgun (WGS) entry which is preliminary data.</text>
</comment>
<reference evidence="1 2" key="1">
    <citation type="journal article" date="2014" name="PLoS Genet.">
        <title>Phylogenetically driven sequencing of extremely halophilic archaea reveals strategies for static and dynamic osmo-response.</title>
        <authorList>
            <person name="Becker E.A."/>
            <person name="Seitzer P.M."/>
            <person name="Tritt A."/>
            <person name="Larsen D."/>
            <person name="Krusor M."/>
            <person name="Yao A.I."/>
            <person name="Wu D."/>
            <person name="Madern D."/>
            <person name="Eisen J.A."/>
            <person name="Darling A.E."/>
            <person name="Facciotti M.T."/>
        </authorList>
    </citation>
    <scope>NUCLEOTIDE SEQUENCE [LARGE SCALE GENOMIC DNA]</scope>
    <source>
        <strain evidence="1 2">JCM 14978</strain>
    </source>
</reference>
<dbReference type="InterPro" id="IPR043812">
    <property type="entry name" value="DUF5794"/>
</dbReference>
<sequence length="80" mass="8165">MLILRSVVASLAGLSVVAATVVCGPGLLDYVIVQRFKNGCAIALCLVGLEVADIVTDAPTLTIIVVSLALAVNRGEIGDE</sequence>
<protein>
    <submittedName>
        <fullName evidence="1">Uncharacterized protein</fullName>
    </submittedName>
</protein>
<accession>M0P9D4</accession>
<gene>
    <name evidence="1" type="ORF">C468_05056</name>
</gene>
<dbReference type="AlphaFoldDB" id="M0P9D4"/>
<organism evidence="1 2">
    <name type="scientific">Halorubrum kocurii JCM 14978</name>
    <dbReference type="NCBI Taxonomy" id="1230456"/>
    <lineage>
        <taxon>Archaea</taxon>
        <taxon>Methanobacteriati</taxon>
        <taxon>Methanobacteriota</taxon>
        <taxon>Stenosarchaea group</taxon>
        <taxon>Halobacteria</taxon>
        <taxon>Halobacteriales</taxon>
        <taxon>Haloferacaceae</taxon>
        <taxon>Halorubrum</taxon>
    </lineage>
</organism>
<proteinExistence type="predicted"/>
<name>M0P9D4_9EURY</name>